<dbReference type="AlphaFoldDB" id="A0A8J6CF17"/>
<evidence type="ECO:0000256" key="1">
    <source>
        <dbReference type="ARBA" id="ARBA00022723"/>
    </source>
</evidence>
<dbReference type="Gene3D" id="1.10.220.160">
    <property type="match status" value="1"/>
</dbReference>
<feature type="domain" description="SET" evidence="5">
    <location>
        <begin position="1"/>
        <end position="260"/>
    </location>
</feature>
<evidence type="ECO:0000313" key="7">
    <source>
        <dbReference type="EMBL" id="KAG8470229.1"/>
    </source>
</evidence>
<evidence type="ECO:0000256" key="2">
    <source>
        <dbReference type="ARBA" id="ARBA00022771"/>
    </source>
</evidence>
<dbReference type="SUPFAM" id="SSF144232">
    <property type="entry name" value="HIT/MYND zinc finger-like"/>
    <property type="match status" value="1"/>
</dbReference>
<dbReference type="InterPro" id="IPR002893">
    <property type="entry name" value="Znf_MYND"/>
</dbReference>
<keyword evidence="1" id="KW-0479">Metal-binding</keyword>
<name>A0A8J6CF17_DIALT</name>
<dbReference type="InterPro" id="IPR046341">
    <property type="entry name" value="SET_dom_sf"/>
</dbReference>
<dbReference type="InterPro" id="IPR001214">
    <property type="entry name" value="SET_dom"/>
</dbReference>
<feature type="domain" description="MYND-type" evidence="6">
    <location>
        <begin position="47"/>
        <end position="89"/>
    </location>
</feature>
<dbReference type="GO" id="GO:0005634">
    <property type="term" value="C:nucleus"/>
    <property type="evidence" value="ECO:0007669"/>
    <property type="project" value="TreeGrafter"/>
</dbReference>
<protein>
    <submittedName>
        <fullName evidence="7">Uncharacterized protein</fullName>
    </submittedName>
</protein>
<dbReference type="PROSITE" id="PS50280">
    <property type="entry name" value="SET"/>
    <property type="match status" value="1"/>
</dbReference>
<dbReference type="Pfam" id="PF01753">
    <property type="entry name" value="zf-MYND"/>
    <property type="match status" value="1"/>
</dbReference>
<accession>A0A8J6CF17</accession>
<keyword evidence="3" id="KW-0862">Zinc</keyword>
<gene>
    <name evidence="7" type="ORF">KFE25_008650</name>
</gene>
<dbReference type="PANTHER" id="PTHR12197">
    <property type="entry name" value="HISTONE-LYSINE N-METHYLTRANSFERASE SMYD"/>
    <property type="match status" value="1"/>
</dbReference>
<evidence type="ECO:0000313" key="8">
    <source>
        <dbReference type="Proteomes" id="UP000751190"/>
    </source>
</evidence>
<organism evidence="7 8">
    <name type="scientific">Diacronema lutheri</name>
    <name type="common">Unicellular marine alga</name>
    <name type="synonym">Monochrysis lutheri</name>
    <dbReference type="NCBI Taxonomy" id="2081491"/>
    <lineage>
        <taxon>Eukaryota</taxon>
        <taxon>Haptista</taxon>
        <taxon>Haptophyta</taxon>
        <taxon>Pavlovophyceae</taxon>
        <taxon>Pavlovales</taxon>
        <taxon>Pavlovaceae</taxon>
        <taxon>Diacronema</taxon>
    </lineage>
</organism>
<dbReference type="EMBL" id="JAGTXO010000001">
    <property type="protein sequence ID" value="KAG8470229.1"/>
    <property type="molecule type" value="Genomic_DNA"/>
</dbReference>
<dbReference type="OrthoDB" id="265717at2759"/>
<sequence>MEAHVRIEGSPGSRRAVARGPLPAGTLVLCEPAAAAVLRRERWHIHCLSCWTRLPTGAPRLRCSRCRLAHFCDARCQARAWKAAHRAECAAFANLARAAAAAELDSGYVALAEDALLVGRLVRRWASLDEQARGALGALCEAPAPRLAQAELVARTAADAGLLDLPPTGGPPRVADGSSFALAAQLARAFDANNFGVLAPLGGGVLGAASFPLSAILNHSCEPTCALAHDLEAGSETDVRQAVRTIVPVRAGCELTHAYVDTSLGAARRRQLLRTGWGFECACARCAAADAGDPGERALDAPNVHDAAAERSLADASRAHAAAIACDEPAEERALLHRALRLRRQHLAPQHAHVRELHAALLACELADGNRRAARAHADELVRSARIAFGARPCASFAMLLLTAAELWSADATVDVDACARACALGCEARALLTLTHGESHPLTRQAGLRLAGVEVSHADRAKALVQE</sequence>
<comment type="caution">
    <text evidence="7">The sequence shown here is derived from an EMBL/GenBank/DDBJ whole genome shotgun (WGS) entry which is preliminary data.</text>
</comment>
<keyword evidence="2 4" id="KW-0863">Zinc-finger</keyword>
<dbReference type="PROSITE" id="PS50865">
    <property type="entry name" value="ZF_MYND_2"/>
    <property type="match status" value="1"/>
</dbReference>
<dbReference type="PANTHER" id="PTHR12197:SF251">
    <property type="entry name" value="EG:BACR7C10.4 PROTEIN"/>
    <property type="match status" value="1"/>
</dbReference>
<dbReference type="OMA" id="CELTHAY"/>
<evidence type="ECO:0000259" key="6">
    <source>
        <dbReference type="PROSITE" id="PS50865"/>
    </source>
</evidence>
<dbReference type="GO" id="GO:0008270">
    <property type="term" value="F:zinc ion binding"/>
    <property type="evidence" value="ECO:0007669"/>
    <property type="project" value="UniProtKB-KW"/>
</dbReference>
<dbReference type="Proteomes" id="UP000751190">
    <property type="component" value="Unassembled WGS sequence"/>
</dbReference>
<keyword evidence="8" id="KW-1185">Reference proteome</keyword>
<evidence type="ECO:0000256" key="4">
    <source>
        <dbReference type="PROSITE-ProRule" id="PRU00134"/>
    </source>
</evidence>
<dbReference type="SUPFAM" id="SSF82199">
    <property type="entry name" value="SET domain"/>
    <property type="match status" value="1"/>
</dbReference>
<evidence type="ECO:0000259" key="5">
    <source>
        <dbReference type="PROSITE" id="PS50280"/>
    </source>
</evidence>
<proteinExistence type="predicted"/>
<evidence type="ECO:0000256" key="3">
    <source>
        <dbReference type="ARBA" id="ARBA00022833"/>
    </source>
</evidence>
<dbReference type="Gene3D" id="2.170.270.10">
    <property type="entry name" value="SET domain"/>
    <property type="match status" value="1"/>
</dbReference>
<dbReference type="Gene3D" id="6.10.140.2220">
    <property type="match status" value="1"/>
</dbReference>
<reference evidence="7" key="1">
    <citation type="submission" date="2021-05" db="EMBL/GenBank/DDBJ databases">
        <title>The genome of the haptophyte Pavlova lutheri (Diacronema luteri, Pavlovales) - a model for lipid biosynthesis in eukaryotic algae.</title>
        <authorList>
            <person name="Hulatt C.J."/>
            <person name="Posewitz M.C."/>
        </authorList>
    </citation>
    <scope>NUCLEOTIDE SEQUENCE</scope>
    <source>
        <strain evidence="7">NIVA-4/92</strain>
    </source>
</reference>
<dbReference type="InterPro" id="IPR050869">
    <property type="entry name" value="H3K4_H4K5_MeTrfase"/>
</dbReference>